<accession>A0A5N6NV52</accession>
<dbReference type="EMBL" id="SZYD01000009">
    <property type="protein sequence ID" value="KAD5317577.1"/>
    <property type="molecule type" value="Genomic_DNA"/>
</dbReference>
<dbReference type="GO" id="GO:0004559">
    <property type="term" value="F:alpha-mannosidase activity"/>
    <property type="evidence" value="ECO:0007669"/>
    <property type="project" value="TreeGrafter"/>
</dbReference>
<comment type="caution">
    <text evidence="1">The sequence shown here is derived from an EMBL/GenBank/DDBJ whole genome shotgun (WGS) entry which is preliminary data.</text>
</comment>
<reference evidence="1 2" key="1">
    <citation type="submission" date="2019-05" db="EMBL/GenBank/DDBJ databases">
        <title>Mikania micrantha, genome provides insights into the molecular mechanism of rapid growth.</title>
        <authorList>
            <person name="Liu B."/>
        </authorList>
    </citation>
    <scope>NUCLEOTIDE SEQUENCE [LARGE SCALE GENOMIC DNA]</scope>
    <source>
        <strain evidence="1">NLD-2019</strain>
        <tissue evidence="1">Leaf</tissue>
    </source>
</reference>
<proteinExistence type="predicted"/>
<sequence>MGESFKLYEKGKLYEIVEDKGVKIVIDPKALMHVYGTKIDFVDDNLSELSVLVDRSVGELSIVYGPLELMFHRRLLYDDGKGVVEALNEIVCVGTDSRRLADGNTTSNFQVSKFLGMDSTYILPKNVVLLTLQELDDGKVLLCLAHLYEVLALFFT</sequence>
<organism evidence="1 2">
    <name type="scientific">Mikania micrantha</name>
    <name type="common">bitter vine</name>
    <dbReference type="NCBI Taxonomy" id="192012"/>
    <lineage>
        <taxon>Eukaryota</taxon>
        <taxon>Viridiplantae</taxon>
        <taxon>Streptophyta</taxon>
        <taxon>Embryophyta</taxon>
        <taxon>Tracheophyta</taxon>
        <taxon>Spermatophyta</taxon>
        <taxon>Magnoliopsida</taxon>
        <taxon>eudicotyledons</taxon>
        <taxon>Gunneridae</taxon>
        <taxon>Pentapetalae</taxon>
        <taxon>asterids</taxon>
        <taxon>campanulids</taxon>
        <taxon>Asterales</taxon>
        <taxon>Asteraceae</taxon>
        <taxon>Asteroideae</taxon>
        <taxon>Heliantheae alliance</taxon>
        <taxon>Eupatorieae</taxon>
        <taxon>Mikania</taxon>
    </lineage>
</organism>
<dbReference type="InterPro" id="IPR050843">
    <property type="entry name" value="Glycosyl_Hydrlase_38"/>
</dbReference>
<dbReference type="OrthoDB" id="333486at2759"/>
<evidence type="ECO:0000313" key="2">
    <source>
        <dbReference type="Proteomes" id="UP000326396"/>
    </source>
</evidence>
<dbReference type="InterPro" id="IPR035903">
    <property type="entry name" value="HesB-like_dom_sf"/>
</dbReference>
<dbReference type="InterPro" id="IPR011013">
    <property type="entry name" value="Gal_mutarotase_sf_dom"/>
</dbReference>
<dbReference type="SUPFAM" id="SSF89360">
    <property type="entry name" value="HesB-like domain"/>
    <property type="match status" value="1"/>
</dbReference>
<gene>
    <name evidence="1" type="ORF">E3N88_17523</name>
</gene>
<name>A0A5N6NV52_9ASTR</name>
<dbReference type="GO" id="GO:0030246">
    <property type="term" value="F:carbohydrate binding"/>
    <property type="evidence" value="ECO:0007669"/>
    <property type="project" value="InterPro"/>
</dbReference>
<dbReference type="Gene3D" id="2.70.98.30">
    <property type="entry name" value="Golgi alpha-mannosidase II, domain 4"/>
    <property type="match status" value="1"/>
</dbReference>
<dbReference type="PANTHER" id="PTHR11607:SF3">
    <property type="entry name" value="LYSOSOMAL ALPHA-MANNOSIDASE"/>
    <property type="match status" value="1"/>
</dbReference>
<dbReference type="Proteomes" id="UP000326396">
    <property type="component" value="Linkage Group LG17"/>
</dbReference>
<dbReference type="Gene3D" id="2.60.40.1360">
    <property type="match status" value="1"/>
</dbReference>
<dbReference type="AlphaFoldDB" id="A0A5N6NV52"/>
<keyword evidence="2" id="KW-1185">Reference proteome</keyword>
<evidence type="ECO:0000313" key="1">
    <source>
        <dbReference type="EMBL" id="KAD5317577.1"/>
    </source>
</evidence>
<dbReference type="GO" id="GO:0005975">
    <property type="term" value="P:carbohydrate metabolic process"/>
    <property type="evidence" value="ECO:0007669"/>
    <property type="project" value="InterPro"/>
</dbReference>
<protein>
    <submittedName>
        <fullName evidence="1">Uncharacterized protein</fullName>
    </submittedName>
</protein>
<dbReference type="SUPFAM" id="SSF74650">
    <property type="entry name" value="Galactose mutarotase-like"/>
    <property type="match status" value="1"/>
</dbReference>
<dbReference type="PANTHER" id="PTHR11607">
    <property type="entry name" value="ALPHA-MANNOSIDASE"/>
    <property type="match status" value="1"/>
</dbReference>